<evidence type="ECO:0000256" key="3">
    <source>
        <dbReference type="ARBA" id="ARBA00022448"/>
    </source>
</evidence>
<dbReference type="CDD" id="cd15832">
    <property type="entry name" value="SNAP"/>
    <property type="match status" value="1"/>
</dbReference>
<evidence type="ECO:0000313" key="9">
    <source>
        <dbReference type="EMBL" id="EFA12234.1"/>
    </source>
</evidence>
<dbReference type="OrthoDB" id="9984275at2759"/>
<dbReference type="InterPro" id="IPR011990">
    <property type="entry name" value="TPR-like_helical_dom_sf"/>
</dbReference>
<accession>D7ELK8</accession>
<dbReference type="Proteomes" id="UP000007266">
    <property type="component" value="Unassembled WGS sequence"/>
</dbReference>
<dbReference type="GO" id="GO:0031201">
    <property type="term" value="C:SNARE complex"/>
    <property type="evidence" value="ECO:0000318"/>
    <property type="project" value="GO_Central"/>
</dbReference>
<name>D7ELK8_TRICA</name>
<dbReference type="FunFam" id="1.25.40.10:FF:000049">
    <property type="entry name" value="Alpha-soluble NSF attachment protein-like"/>
    <property type="match status" value="1"/>
</dbReference>
<dbReference type="PROSITE" id="PS50005">
    <property type="entry name" value="TPR"/>
    <property type="match status" value="1"/>
</dbReference>
<reference evidence="9 10" key="2">
    <citation type="journal article" date="2010" name="Nucleic Acids Res.">
        <title>BeetleBase in 2010: revisions to provide comprehensive genomic information for Tribolium castaneum.</title>
        <authorList>
            <person name="Kim H.S."/>
            <person name="Murphy T."/>
            <person name="Xia J."/>
            <person name="Caragea D."/>
            <person name="Park Y."/>
            <person name="Beeman R.W."/>
            <person name="Lorenzen M.D."/>
            <person name="Butcher S."/>
            <person name="Manak J.R."/>
            <person name="Brown S.J."/>
        </authorList>
    </citation>
    <scope>NUCLEOTIDE SEQUENCE [LARGE SCALE GENOMIC DNA]</scope>
    <source>
        <strain evidence="9 10">Georgia GA2</strain>
    </source>
</reference>
<protein>
    <submittedName>
        <fullName evidence="9">Soluble NSF attachment protein-like Protein</fullName>
    </submittedName>
</protein>
<keyword evidence="10" id="KW-1185">Reference proteome</keyword>
<feature type="repeat" description="TPR" evidence="7">
    <location>
        <begin position="119"/>
        <end position="152"/>
    </location>
</feature>
<keyword evidence="4 8" id="KW-0931">ER-Golgi transport</keyword>
<dbReference type="GO" id="GO:0035494">
    <property type="term" value="P:SNARE complex disassembly"/>
    <property type="evidence" value="ECO:0000318"/>
    <property type="project" value="GO_Central"/>
</dbReference>
<dbReference type="PhylomeDB" id="D7ELK8"/>
<dbReference type="Gene3D" id="1.25.40.10">
    <property type="entry name" value="Tetratricopeptide repeat domain"/>
    <property type="match status" value="1"/>
</dbReference>
<evidence type="ECO:0000313" key="10">
    <source>
        <dbReference type="Proteomes" id="UP000007266"/>
    </source>
</evidence>
<keyword evidence="5 8" id="KW-0653">Protein transport</keyword>
<gene>
    <name evidence="9" type="primary">GLEAN_04109</name>
    <name evidence="9" type="ORF">TcasGA2_TC004109</name>
</gene>
<evidence type="ECO:0000256" key="7">
    <source>
        <dbReference type="PROSITE-ProRule" id="PRU00339"/>
    </source>
</evidence>
<dbReference type="InParanoid" id="D7ELK8"/>
<dbReference type="STRING" id="7070.D7ELK8"/>
<sequence>MTNAEERARQLVSEAEKKLSPKGFFQSLFFSSRNRTEDAIECYQKAGSLFKLAKNWLQASTAFRMAGDLNLEQNNRSEAANDFVFAAKCLDKYDTNGAVKYLLKAIQIYTDLGRFITAAKLHNNIGEIYEQNLELENAIQHYEQAADYYKVEDNFMSAKKCLLKVAEYASSEFHDYNKAVNIFQEVAFFDLKTPILHYNVKDNLCKAGLCHLCVDSLNAKLALESYLEKYPDFENTAQFEFLKKLIECVEEADEETFNKMVADYDKLHRLDTWHTKVLLKIRKQIKGHPNLL</sequence>
<dbReference type="EMBL" id="KQ973384">
    <property type="protein sequence ID" value="EFA12234.1"/>
    <property type="molecule type" value="Genomic_DNA"/>
</dbReference>
<reference evidence="9 10" key="1">
    <citation type="journal article" date="2008" name="Nature">
        <title>The genome of the model beetle and pest Tribolium castaneum.</title>
        <authorList>
            <consortium name="Tribolium Genome Sequencing Consortium"/>
            <person name="Richards S."/>
            <person name="Gibbs R.A."/>
            <person name="Weinstock G.M."/>
            <person name="Brown S.J."/>
            <person name="Denell R."/>
            <person name="Beeman R.W."/>
            <person name="Gibbs R."/>
            <person name="Beeman R.W."/>
            <person name="Brown S.J."/>
            <person name="Bucher G."/>
            <person name="Friedrich M."/>
            <person name="Grimmelikhuijzen C.J."/>
            <person name="Klingler M."/>
            <person name="Lorenzen M."/>
            <person name="Richards S."/>
            <person name="Roth S."/>
            <person name="Schroder R."/>
            <person name="Tautz D."/>
            <person name="Zdobnov E.M."/>
            <person name="Muzny D."/>
            <person name="Gibbs R.A."/>
            <person name="Weinstock G.M."/>
            <person name="Attaway T."/>
            <person name="Bell S."/>
            <person name="Buhay C.J."/>
            <person name="Chandrabose M.N."/>
            <person name="Chavez D."/>
            <person name="Clerk-Blankenburg K.P."/>
            <person name="Cree A."/>
            <person name="Dao M."/>
            <person name="Davis C."/>
            <person name="Chacko J."/>
            <person name="Dinh H."/>
            <person name="Dugan-Rocha S."/>
            <person name="Fowler G."/>
            <person name="Garner T.T."/>
            <person name="Garnes J."/>
            <person name="Gnirke A."/>
            <person name="Hawes A."/>
            <person name="Hernandez J."/>
            <person name="Hines S."/>
            <person name="Holder M."/>
            <person name="Hume J."/>
            <person name="Jhangiani S.N."/>
            <person name="Joshi V."/>
            <person name="Khan Z.M."/>
            <person name="Jackson L."/>
            <person name="Kovar C."/>
            <person name="Kowis A."/>
            <person name="Lee S."/>
            <person name="Lewis L.R."/>
            <person name="Margolis J."/>
            <person name="Morgan M."/>
            <person name="Nazareth L.V."/>
            <person name="Nguyen N."/>
            <person name="Okwuonu G."/>
            <person name="Parker D."/>
            <person name="Richards S."/>
            <person name="Ruiz S.J."/>
            <person name="Santibanez J."/>
            <person name="Savard J."/>
            <person name="Scherer S.E."/>
            <person name="Schneider B."/>
            <person name="Sodergren E."/>
            <person name="Tautz D."/>
            <person name="Vattahil S."/>
            <person name="Villasana D."/>
            <person name="White C.S."/>
            <person name="Wright R."/>
            <person name="Park Y."/>
            <person name="Beeman R.W."/>
            <person name="Lord J."/>
            <person name="Oppert B."/>
            <person name="Lorenzen M."/>
            <person name="Brown S."/>
            <person name="Wang L."/>
            <person name="Savard J."/>
            <person name="Tautz D."/>
            <person name="Richards S."/>
            <person name="Weinstock G."/>
            <person name="Gibbs R.A."/>
            <person name="Liu Y."/>
            <person name="Worley K."/>
            <person name="Weinstock G."/>
            <person name="Elsik C.G."/>
            <person name="Reese J.T."/>
            <person name="Elhaik E."/>
            <person name="Landan G."/>
            <person name="Graur D."/>
            <person name="Arensburger P."/>
            <person name="Atkinson P."/>
            <person name="Beeman R.W."/>
            <person name="Beidler J."/>
            <person name="Brown S.J."/>
            <person name="Demuth J.P."/>
            <person name="Drury D.W."/>
            <person name="Du Y.Z."/>
            <person name="Fujiwara H."/>
            <person name="Lorenzen M."/>
            <person name="Maselli V."/>
            <person name="Osanai M."/>
            <person name="Park Y."/>
            <person name="Robertson H.M."/>
            <person name="Tu Z."/>
            <person name="Wang J.J."/>
            <person name="Wang S."/>
            <person name="Richards S."/>
            <person name="Song H."/>
            <person name="Zhang L."/>
            <person name="Sodergren E."/>
            <person name="Werner D."/>
            <person name="Stanke M."/>
            <person name="Morgenstern B."/>
            <person name="Solovyev V."/>
            <person name="Kosarev P."/>
            <person name="Brown G."/>
            <person name="Chen H.C."/>
            <person name="Ermolaeva O."/>
            <person name="Hlavina W."/>
            <person name="Kapustin Y."/>
            <person name="Kiryutin B."/>
            <person name="Kitts P."/>
            <person name="Maglott D."/>
            <person name="Pruitt K."/>
            <person name="Sapojnikov V."/>
            <person name="Souvorov A."/>
            <person name="Mackey A.J."/>
            <person name="Waterhouse R.M."/>
            <person name="Wyder S."/>
            <person name="Zdobnov E.M."/>
            <person name="Zdobnov E.M."/>
            <person name="Wyder S."/>
            <person name="Kriventseva E.V."/>
            <person name="Kadowaki T."/>
            <person name="Bork P."/>
            <person name="Aranda M."/>
            <person name="Bao R."/>
            <person name="Beermann A."/>
            <person name="Berns N."/>
            <person name="Bolognesi R."/>
            <person name="Bonneton F."/>
            <person name="Bopp D."/>
            <person name="Brown S.J."/>
            <person name="Bucher G."/>
            <person name="Butts T."/>
            <person name="Chaumot A."/>
            <person name="Denell R.E."/>
            <person name="Ferrier D.E."/>
            <person name="Friedrich M."/>
            <person name="Gordon C.M."/>
            <person name="Jindra M."/>
            <person name="Klingler M."/>
            <person name="Lan Q."/>
            <person name="Lattorff H.M."/>
            <person name="Laudet V."/>
            <person name="von Levetsow C."/>
            <person name="Liu Z."/>
            <person name="Lutz R."/>
            <person name="Lynch J.A."/>
            <person name="da Fonseca R.N."/>
            <person name="Posnien N."/>
            <person name="Reuter R."/>
            <person name="Roth S."/>
            <person name="Savard J."/>
            <person name="Schinko J.B."/>
            <person name="Schmitt C."/>
            <person name="Schoppmeier M."/>
            <person name="Schroder R."/>
            <person name="Shippy T.D."/>
            <person name="Simonnet F."/>
            <person name="Marques-Souza H."/>
            <person name="Tautz D."/>
            <person name="Tomoyasu Y."/>
            <person name="Trauner J."/>
            <person name="Van der Zee M."/>
            <person name="Vervoort M."/>
            <person name="Wittkopp N."/>
            <person name="Wimmer E.A."/>
            <person name="Yang X."/>
            <person name="Jones A.K."/>
            <person name="Sattelle D.B."/>
            <person name="Ebert P.R."/>
            <person name="Nelson D."/>
            <person name="Scott J.G."/>
            <person name="Beeman R.W."/>
            <person name="Muthukrishnan S."/>
            <person name="Kramer K.J."/>
            <person name="Arakane Y."/>
            <person name="Beeman R.W."/>
            <person name="Zhu Q."/>
            <person name="Hogenkamp D."/>
            <person name="Dixit R."/>
            <person name="Oppert B."/>
            <person name="Jiang H."/>
            <person name="Zou Z."/>
            <person name="Marshall J."/>
            <person name="Elpidina E."/>
            <person name="Vinokurov K."/>
            <person name="Oppert C."/>
            <person name="Zou Z."/>
            <person name="Evans J."/>
            <person name="Lu Z."/>
            <person name="Zhao P."/>
            <person name="Sumathipala N."/>
            <person name="Altincicek B."/>
            <person name="Vilcinskas A."/>
            <person name="Williams M."/>
            <person name="Hultmark D."/>
            <person name="Hetru C."/>
            <person name="Jiang H."/>
            <person name="Grimmelikhuijzen C.J."/>
            <person name="Hauser F."/>
            <person name="Cazzamali G."/>
            <person name="Williamson M."/>
            <person name="Park Y."/>
            <person name="Li B."/>
            <person name="Tanaka Y."/>
            <person name="Predel R."/>
            <person name="Neupert S."/>
            <person name="Schachtner J."/>
            <person name="Verleyen P."/>
            <person name="Raible F."/>
            <person name="Bork P."/>
            <person name="Friedrich M."/>
            <person name="Walden K.K."/>
            <person name="Robertson H.M."/>
            <person name="Angeli S."/>
            <person name="Foret S."/>
            <person name="Bucher G."/>
            <person name="Schuetz S."/>
            <person name="Maleszka R."/>
            <person name="Wimmer E.A."/>
            <person name="Beeman R.W."/>
            <person name="Lorenzen M."/>
            <person name="Tomoyasu Y."/>
            <person name="Miller S.C."/>
            <person name="Grossmann D."/>
            <person name="Bucher G."/>
        </authorList>
    </citation>
    <scope>NUCLEOTIDE SEQUENCE [LARGE SCALE GENOMIC DNA]</scope>
    <source>
        <strain evidence="9 10">Georgia GA2</strain>
    </source>
</reference>
<evidence type="ECO:0000256" key="4">
    <source>
        <dbReference type="ARBA" id="ARBA00022892"/>
    </source>
</evidence>
<organism evidence="9 10">
    <name type="scientific">Tribolium castaneum</name>
    <name type="common">Red flour beetle</name>
    <dbReference type="NCBI Taxonomy" id="7070"/>
    <lineage>
        <taxon>Eukaryota</taxon>
        <taxon>Metazoa</taxon>
        <taxon>Ecdysozoa</taxon>
        <taxon>Arthropoda</taxon>
        <taxon>Hexapoda</taxon>
        <taxon>Insecta</taxon>
        <taxon>Pterygota</taxon>
        <taxon>Neoptera</taxon>
        <taxon>Endopterygota</taxon>
        <taxon>Coleoptera</taxon>
        <taxon>Polyphaga</taxon>
        <taxon>Cucujiformia</taxon>
        <taxon>Tenebrionidae</taxon>
        <taxon>Tenebrionidae incertae sedis</taxon>
        <taxon>Tribolium</taxon>
    </lineage>
</organism>
<evidence type="ECO:0000256" key="6">
    <source>
        <dbReference type="ARBA" id="ARBA00023136"/>
    </source>
</evidence>
<comment type="subcellular location">
    <subcellularLocation>
        <location evidence="1 8">Membrane</location>
        <topology evidence="1 8">Peripheral membrane protein</topology>
    </subcellularLocation>
</comment>
<dbReference type="AlphaFoldDB" id="D7ELK8"/>
<dbReference type="SUPFAM" id="SSF48452">
    <property type="entry name" value="TPR-like"/>
    <property type="match status" value="1"/>
</dbReference>
<dbReference type="OMA" id="KMAKEWH"/>
<comment type="similarity">
    <text evidence="2 8">Belongs to the SNAP family.</text>
</comment>
<dbReference type="GO" id="GO:0006886">
    <property type="term" value="P:intracellular protein transport"/>
    <property type="evidence" value="ECO:0000318"/>
    <property type="project" value="GO_Central"/>
</dbReference>
<evidence type="ECO:0000256" key="8">
    <source>
        <dbReference type="RuleBase" id="RU367013"/>
    </source>
</evidence>
<dbReference type="GO" id="GO:0019905">
    <property type="term" value="F:syntaxin binding"/>
    <property type="evidence" value="ECO:0000318"/>
    <property type="project" value="GO_Central"/>
</dbReference>
<keyword evidence="3 8" id="KW-0813">Transport</keyword>
<dbReference type="InterPro" id="IPR000744">
    <property type="entry name" value="NSF_attach"/>
</dbReference>
<dbReference type="HOGENOM" id="CLU_046329_0_2_1"/>
<dbReference type="PANTHER" id="PTHR13768:SF8">
    <property type="entry name" value="ALPHA-SOLUBLE NSF ATTACHMENT PROTEIN"/>
    <property type="match status" value="1"/>
</dbReference>
<evidence type="ECO:0000256" key="1">
    <source>
        <dbReference type="ARBA" id="ARBA00004170"/>
    </source>
</evidence>
<dbReference type="PANTHER" id="PTHR13768">
    <property type="entry name" value="SOLUBLE NSF ATTACHMENT PROTEIN SNAP"/>
    <property type="match status" value="1"/>
</dbReference>
<dbReference type="InterPro" id="IPR019734">
    <property type="entry name" value="TPR_rpt"/>
</dbReference>
<dbReference type="PRINTS" id="PR00448">
    <property type="entry name" value="NSFATTACHMNT"/>
</dbReference>
<dbReference type="eggNOG" id="KOG1586">
    <property type="taxonomic scope" value="Eukaryota"/>
</dbReference>
<evidence type="ECO:0000256" key="2">
    <source>
        <dbReference type="ARBA" id="ARBA00010050"/>
    </source>
</evidence>
<dbReference type="Pfam" id="PF14938">
    <property type="entry name" value="SNAP"/>
    <property type="match status" value="1"/>
</dbReference>
<dbReference type="KEGG" id="tca:656316"/>
<keyword evidence="6 8" id="KW-0472">Membrane</keyword>
<comment type="function">
    <text evidence="8">Required for vesicular transport between the endoplasmic reticulum and the Golgi apparatus.</text>
</comment>
<dbReference type="GO" id="GO:0005483">
    <property type="term" value="F:soluble NSF attachment protein activity"/>
    <property type="evidence" value="ECO:0000318"/>
    <property type="project" value="GO_Central"/>
</dbReference>
<evidence type="ECO:0000256" key="5">
    <source>
        <dbReference type="ARBA" id="ARBA00022927"/>
    </source>
</evidence>
<proteinExistence type="inferred from homology"/>
<keyword evidence="7" id="KW-0802">TPR repeat</keyword>